<sequence>MFSKIKIVHIDKTKSTQDAVIEYLQNDYFSSLLLVAKIQTSGRGRKDDDWFSPEGGFWATLGISTSLLLSEAQLALFHYFTATLLTGVISEEYDLSVQIKWPNDLIYENKKLAGILIDYITGTQKKYILIGMGVNLNNSHNEMPENIRPIAISIKDILHKSVSLDDFAQKICFYAHRYFSPITEYNLKNIQLLINEYNQHSQIYGK</sequence>
<dbReference type="Pfam" id="PF03099">
    <property type="entry name" value="BPL_LplA_LipB"/>
    <property type="match status" value="1"/>
</dbReference>
<reference evidence="3" key="1">
    <citation type="journal article" date="2015" name="Nature">
        <title>Complex archaea that bridge the gap between prokaryotes and eukaryotes.</title>
        <authorList>
            <person name="Spang A."/>
            <person name="Saw J.H."/>
            <person name="Jorgensen S.L."/>
            <person name="Zaremba-Niedzwiedzka K."/>
            <person name="Martijn J."/>
            <person name="Lind A.E."/>
            <person name="van Eijk R."/>
            <person name="Schleper C."/>
            <person name="Guy L."/>
            <person name="Ettema T.J."/>
        </authorList>
    </citation>
    <scope>NUCLEOTIDE SEQUENCE</scope>
</reference>
<gene>
    <name evidence="3" type="ORF">LCGC14_2808710</name>
</gene>
<evidence type="ECO:0000256" key="1">
    <source>
        <dbReference type="ARBA" id="ARBA00022598"/>
    </source>
</evidence>
<dbReference type="NCBIfam" id="TIGR00121">
    <property type="entry name" value="birA_ligase"/>
    <property type="match status" value="1"/>
</dbReference>
<proteinExistence type="predicted"/>
<name>A0A0F8Z7E6_9ZZZZ</name>
<feature type="non-terminal residue" evidence="3">
    <location>
        <position position="206"/>
    </location>
</feature>
<organism evidence="3">
    <name type="scientific">marine sediment metagenome</name>
    <dbReference type="NCBI Taxonomy" id="412755"/>
    <lineage>
        <taxon>unclassified sequences</taxon>
        <taxon>metagenomes</taxon>
        <taxon>ecological metagenomes</taxon>
    </lineage>
</organism>
<evidence type="ECO:0000313" key="3">
    <source>
        <dbReference type="EMBL" id="KKK81905.1"/>
    </source>
</evidence>
<dbReference type="PANTHER" id="PTHR12835:SF5">
    <property type="entry name" value="BIOTIN--PROTEIN LIGASE"/>
    <property type="match status" value="1"/>
</dbReference>
<dbReference type="Gene3D" id="3.30.930.10">
    <property type="entry name" value="Bira Bifunctional Protein, Domain 2"/>
    <property type="match status" value="1"/>
</dbReference>
<protein>
    <recommendedName>
        <fullName evidence="2">BPL/LPL catalytic domain-containing protein</fullName>
    </recommendedName>
</protein>
<dbReference type="GO" id="GO:0005737">
    <property type="term" value="C:cytoplasm"/>
    <property type="evidence" value="ECO:0007669"/>
    <property type="project" value="TreeGrafter"/>
</dbReference>
<accession>A0A0F8Z7E6</accession>
<dbReference type="SUPFAM" id="SSF55681">
    <property type="entry name" value="Class II aaRS and biotin synthetases"/>
    <property type="match status" value="1"/>
</dbReference>
<comment type="caution">
    <text evidence="3">The sequence shown here is derived from an EMBL/GenBank/DDBJ whole genome shotgun (WGS) entry which is preliminary data.</text>
</comment>
<dbReference type="InterPro" id="IPR004408">
    <property type="entry name" value="Biotin_CoA_COase_ligase"/>
</dbReference>
<dbReference type="InterPro" id="IPR045864">
    <property type="entry name" value="aa-tRNA-synth_II/BPL/LPL"/>
</dbReference>
<dbReference type="PANTHER" id="PTHR12835">
    <property type="entry name" value="BIOTIN PROTEIN LIGASE"/>
    <property type="match status" value="1"/>
</dbReference>
<evidence type="ECO:0000259" key="2">
    <source>
        <dbReference type="PROSITE" id="PS51733"/>
    </source>
</evidence>
<dbReference type="InterPro" id="IPR004143">
    <property type="entry name" value="BPL_LPL_catalytic"/>
</dbReference>
<dbReference type="PROSITE" id="PS51733">
    <property type="entry name" value="BPL_LPL_CATALYTIC"/>
    <property type="match status" value="1"/>
</dbReference>
<dbReference type="GO" id="GO:0004077">
    <property type="term" value="F:biotin--[biotin carboxyl-carrier protein] ligase activity"/>
    <property type="evidence" value="ECO:0007669"/>
    <property type="project" value="InterPro"/>
</dbReference>
<keyword evidence="1" id="KW-0436">Ligase</keyword>
<dbReference type="AlphaFoldDB" id="A0A0F8Z7E6"/>
<dbReference type="CDD" id="cd16442">
    <property type="entry name" value="BPL"/>
    <property type="match status" value="1"/>
</dbReference>
<feature type="domain" description="BPL/LPL catalytic" evidence="2">
    <location>
        <begin position="1"/>
        <end position="183"/>
    </location>
</feature>
<dbReference type="EMBL" id="LAZR01052916">
    <property type="protein sequence ID" value="KKK81905.1"/>
    <property type="molecule type" value="Genomic_DNA"/>
</dbReference>